<reference evidence="1 2" key="1">
    <citation type="submission" date="2019-09" db="EMBL/GenBank/DDBJ databases">
        <title>Arthrobacter zafarii sp. nov., a moderately thermotolerant and halotolerant actinobacterium isolated from Cholistan desert soil of Pakistan.</title>
        <authorList>
            <person name="Amin A."/>
            <person name="Ahmed I."/>
            <person name="Khalid N."/>
            <person name="Schumann P."/>
            <person name="Busse H.J."/>
            <person name="Khan I.U."/>
            <person name="Li S."/>
            <person name="Li W.J."/>
        </authorList>
    </citation>
    <scope>NUCLEOTIDE SEQUENCE [LARGE SCALE GENOMIC DNA]</scope>
    <source>
        <strain evidence="1 2">NCCP-1664</strain>
    </source>
</reference>
<name>A0A5A7NRU1_9MICC</name>
<dbReference type="AlphaFoldDB" id="A0A5A7NRU1"/>
<proteinExistence type="predicted"/>
<protein>
    <submittedName>
        <fullName evidence="1">Uncharacterized protein</fullName>
    </submittedName>
</protein>
<organism evidence="1 2">
    <name type="scientific">Zafaria cholistanensis</name>
    <dbReference type="NCBI Taxonomy" id="1682741"/>
    <lineage>
        <taxon>Bacteria</taxon>
        <taxon>Bacillati</taxon>
        <taxon>Actinomycetota</taxon>
        <taxon>Actinomycetes</taxon>
        <taxon>Micrococcales</taxon>
        <taxon>Micrococcaceae</taxon>
        <taxon>Zafaria</taxon>
    </lineage>
</organism>
<comment type="caution">
    <text evidence="1">The sequence shown here is derived from an EMBL/GenBank/DDBJ whole genome shotgun (WGS) entry which is preliminary data.</text>
</comment>
<sequence>MDWAFDLWLATTIGWGPWTAEAAGEAEAMTALPKTSDDAATRAAVARPRRINIFPTFRPGACGRLILTGGIIGITKG</sequence>
<evidence type="ECO:0000313" key="2">
    <source>
        <dbReference type="Proteomes" id="UP000325307"/>
    </source>
</evidence>
<dbReference type="Proteomes" id="UP000325307">
    <property type="component" value="Unassembled WGS sequence"/>
</dbReference>
<accession>A0A5A7NRU1</accession>
<keyword evidence="2" id="KW-1185">Reference proteome</keyword>
<gene>
    <name evidence="1" type="ORF">NCCP1664_20680</name>
</gene>
<dbReference type="EMBL" id="BKDJ01000010">
    <property type="protein sequence ID" value="GER23573.1"/>
    <property type="molecule type" value="Genomic_DNA"/>
</dbReference>
<evidence type="ECO:0000313" key="1">
    <source>
        <dbReference type="EMBL" id="GER23573.1"/>
    </source>
</evidence>